<dbReference type="Proteomes" id="UP000800038">
    <property type="component" value="Unassembled WGS sequence"/>
</dbReference>
<gene>
    <name evidence="2" type="ORF">EJ02DRAFT_134996</name>
</gene>
<evidence type="ECO:0008006" key="4">
    <source>
        <dbReference type="Google" id="ProtNLM"/>
    </source>
</evidence>
<organism evidence="2 3">
    <name type="scientific">Clathrospora elynae</name>
    <dbReference type="NCBI Taxonomy" id="706981"/>
    <lineage>
        <taxon>Eukaryota</taxon>
        <taxon>Fungi</taxon>
        <taxon>Dikarya</taxon>
        <taxon>Ascomycota</taxon>
        <taxon>Pezizomycotina</taxon>
        <taxon>Dothideomycetes</taxon>
        <taxon>Pleosporomycetidae</taxon>
        <taxon>Pleosporales</taxon>
        <taxon>Diademaceae</taxon>
        <taxon>Clathrospora</taxon>
    </lineage>
</organism>
<accession>A0A6A5S3U0</accession>
<evidence type="ECO:0000256" key="1">
    <source>
        <dbReference type="SAM" id="SignalP"/>
    </source>
</evidence>
<evidence type="ECO:0000313" key="2">
    <source>
        <dbReference type="EMBL" id="KAF1935295.1"/>
    </source>
</evidence>
<evidence type="ECO:0000313" key="3">
    <source>
        <dbReference type="Proteomes" id="UP000800038"/>
    </source>
</evidence>
<reference evidence="2" key="1">
    <citation type="journal article" date="2020" name="Stud. Mycol.">
        <title>101 Dothideomycetes genomes: a test case for predicting lifestyles and emergence of pathogens.</title>
        <authorList>
            <person name="Haridas S."/>
            <person name="Albert R."/>
            <person name="Binder M."/>
            <person name="Bloem J."/>
            <person name="Labutti K."/>
            <person name="Salamov A."/>
            <person name="Andreopoulos B."/>
            <person name="Baker S."/>
            <person name="Barry K."/>
            <person name="Bills G."/>
            <person name="Bluhm B."/>
            <person name="Cannon C."/>
            <person name="Castanera R."/>
            <person name="Culley D."/>
            <person name="Daum C."/>
            <person name="Ezra D."/>
            <person name="Gonzalez J."/>
            <person name="Henrissat B."/>
            <person name="Kuo A."/>
            <person name="Liang C."/>
            <person name="Lipzen A."/>
            <person name="Lutzoni F."/>
            <person name="Magnuson J."/>
            <person name="Mondo S."/>
            <person name="Nolan M."/>
            <person name="Ohm R."/>
            <person name="Pangilinan J."/>
            <person name="Park H.-J."/>
            <person name="Ramirez L."/>
            <person name="Alfaro M."/>
            <person name="Sun H."/>
            <person name="Tritt A."/>
            <person name="Yoshinaga Y."/>
            <person name="Zwiers L.-H."/>
            <person name="Turgeon B."/>
            <person name="Goodwin S."/>
            <person name="Spatafora J."/>
            <person name="Crous P."/>
            <person name="Grigoriev I."/>
        </authorList>
    </citation>
    <scope>NUCLEOTIDE SEQUENCE</scope>
    <source>
        <strain evidence="2">CBS 161.51</strain>
    </source>
</reference>
<name>A0A6A5S3U0_9PLEO</name>
<keyword evidence="3" id="KW-1185">Reference proteome</keyword>
<keyword evidence="1" id="KW-0732">Signal</keyword>
<proteinExistence type="predicted"/>
<dbReference type="AlphaFoldDB" id="A0A6A5S3U0"/>
<protein>
    <recommendedName>
        <fullName evidence="4">Secreted protein</fullName>
    </recommendedName>
</protein>
<feature type="signal peptide" evidence="1">
    <location>
        <begin position="1"/>
        <end position="42"/>
    </location>
</feature>
<sequence>MQRWCKRPGMCQRRPNNLLRRWLCSACWVCLLTLSPKGSCLASGCGPLELHGDHAVQRPPRQPKSHIITFNSAWELFSFAAFSPFSASSAMPLKKLPSKKLTCCYPLYASKQHVTRAKTRGAPFLAAAWR</sequence>
<feature type="chain" id="PRO_5025442475" description="Secreted protein" evidence="1">
    <location>
        <begin position="43"/>
        <end position="130"/>
    </location>
</feature>
<dbReference type="EMBL" id="ML976288">
    <property type="protein sequence ID" value="KAF1935295.1"/>
    <property type="molecule type" value="Genomic_DNA"/>
</dbReference>